<keyword evidence="3" id="KW-1185">Reference proteome</keyword>
<protein>
    <submittedName>
        <fullName evidence="2">Uncharacterized protein</fullName>
    </submittedName>
</protein>
<gene>
    <name evidence="2" type="ORF">ACFQMK_03690</name>
</gene>
<dbReference type="EMBL" id="JBHSZZ010000017">
    <property type="protein sequence ID" value="MFC7186001.1"/>
    <property type="molecule type" value="Genomic_DNA"/>
</dbReference>
<accession>A0ABD5YFB1</accession>
<evidence type="ECO:0000256" key="1">
    <source>
        <dbReference type="SAM" id="MobiDB-lite"/>
    </source>
</evidence>
<comment type="caution">
    <text evidence="2">The sequence shown here is derived from an EMBL/GenBank/DDBJ whole genome shotgun (WGS) entry which is preliminary data.</text>
</comment>
<dbReference type="RefSeq" id="WP_379789919.1">
    <property type="nucleotide sequence ID" value="NZ_JAODIX010000017.1"/>
</dbReference>
<sequence>MRSAILANKRNAQQEFAEVAHYADLEDQIEGDVPTTETTPDILGNVVNEGELLERHEAAADLYTPATDPSPSREEIVEELIERGVETSLTGRENGLRDREELLKIKASEALERHHTPVEFDLADPDDRYDDCGSLTVATFGQTQPTNAIHDVTPSVASELTEIVGTLIPSTIDAVRRIAEQEGRPVESLNLPPADEEYGGVNHLAKKYGVSGGNLAFATTVIAAADCPMDDWPDAVRDNLRKYGSGQSTEGTHLDGLRHAHVALLQAAGVTPRIQLVLDGPAWTDVEDRRKIERFFDALDVLAKAVDIELVASPHVVRTLTRRVPDIVDEHDLTEGRGGSLLSNHDTDSGDRTEAYRVLDEMNSPGAHRLIANMFEDEPRTVQELKSDGEISLAASTVDGYVRQLEQHDLLEVAEFTTRSNTVTLTQFGKIVKGLITPSYDLLPPEQQSLPTEPYQPPKSSHKYSVSSADKVEEGGGPLSPEEWLAATGDASSTGGFVQWMDGRGADLDAFALHERHTAALNGEGITLLDAPVHEMDDPRVAYLSVMRDQLHTVTQWGGSRATLGRIAAALSGAKIWGKALSEEALEGVLSDLGSTPNEVLSFLRRGMQVGWLDAESVLDEDGVNYYELRDALFRAGRNILGRLSNTDQSPDERSKFYRDCHGLITSMTALLDHVGIETSIHLRFPRSSELLSNDDSRRDFVEFLTYTAPKQARYGVHSGYRQVVEDREEKLKFRLPMEVDPVDRTADLTASWVIAGEGMDDLAEEVLSGLDGVNARDSVANGEEESIGIQIPVHTGGTTGQARQVIRDLLPQKDWNPDFQNTDRITRVLMSVLSHESGRVSPYLVA</sequence>
<reference evidence="2 3" key="1">
    <citation type="journal article" date="2019" name="Int. J. Syst. Evol. Microbiol.">
        <title>The Global Catalogue of Microorganisms (GCM) 10K type strain sequencing project: providing services to taxonomists for standard genome sequencing and annotation.</title>
        <authorList>
            <consortium name="The Broad Institute Genomics Platform"/>
            <consortium name="The Broad Institute Genome Sequencing Center for Infectious Disease"/>
            <person name="Wu L."/>
            <person name="Ma J."/>
        </authorList>
    </citation>
    <scope>NUCLEOTIDE SEQUENCE [LARGE SCALE GENOMIC DNA]</scope>
    <source>
        <strain evidence="2 3">Q85</strain>
    </source>
</reference>
<dbReference type="AlphaFoldDB" id="A0ABD5YFB1"/>
<dbReference type="Proteomes" id="UP001596390">
    <property type="component" value="Unassembled WGS sequence"/>
</dbReference>
<name>A0ABD5YFB1_9EURY</name>
<proteinExistence type="predicted"/>
<organism evidence="2 3">
    <name type="scientific">Halorubrum yunnanense</name>
    <dbReference type="NCBI Taxonomy" id="1526162"/>
    <lineage>
        <taxon>Archaea</taxon>
        <taxon>Methanobacteriati</taxon>
        <taxon>Methanobacteriota</taxon>
        <taxon>Stenosarchaea group</taxon>
        <taxon>Halobacteria</taxon>
        <taxon>Halobacteriales</taxon>
        <taxon>Haloferacaceae</taxon>
        <taxon>Halorubrum</taxon>
    </lineage>
</organism>
<evidence type="ECO:0000313" key="3">
    <source>
        <dbReference type="Proteomes" id="UP001596390"/>
    </source>
</evidence>
<evidence type="ECO:0000313" key="2">
    <source>
        <dbReference type="EMBL" id="MFC7186001.1"/>
    </source>
</evidence>
<feature type="region of interest" description="Disordered" evidence="1">
    <location>
        <begin position="443"/>
        <end position="479"/>
    </location>
</feature>
<feature type="non-terminal residue" evidence="2">
    <location>
        <position position="847"/>
    </location>
</feature>